<protein>
    <submittedName>
        <fullName evidence="2">Stage III sporulation protein AE</fullName>
    </submittedName>
</protein>
<sequence length="397" mass="43260">MKGYLDMSRLMLIMYISIIIVSYMLIPVAYAAPDEEGAMPDDDLIQQQLDNLDISEIAKFYENFVSEDYPDIGALLKDMLRGRIPFDVWQIIKNLVSGLFKEVWQNIGLISNVLIIAIAAGILNQLQSSFDSKSAGEMAFYACYILIIMVVIQSFNQMMSYGQEALSNMVLFMQVFAPTMYTLLMASGAVSSSVMFQPLMALLVGMVGTFVKDVVLPLLFLSAILTLVNHISDKAPLGKLADLLKNICSWALKLTFIIFSAVVIIQGITAGSFDSVSFRTAKFAVDNFVPVVGRALSDSMATVVSYSALIKSAIGVIGLIILASICLFPAIKIAAVALVYKFAAALIEPIAQPRICQCLNSIGDILIMLFTLVFSVAVIFFIAIAMLIGINSPQAIL</sequence>
<dbReference type="NCBIfam" id="TIGR02829">
    <property type="entry name" value="spore_III_AE"/>
    <property type="match status" value="1"/>
</dbReference>
<evidence type="ECO:0000256" key="1">
    <source>
        <dbReference type="SAM" id="Phobius"/>
    </source>
</evidence>
<evidence type="ECO:0000313" key="3">
    <source>
        <dbReference type="Proteomes" id="UP000008457"/>
    </source>
</evidence>
<dbReference type="Proteomes" id="UP000008457">
    <property type="component" value="Chromosome"/>
</dbReference>
<feature type="transmembrane region" description="Helical" evidence="1">
    <location>
        <begin position="12"/>
        <end position="32"/>
    </location>
</feature>
<reference evidence="2 3" key="2">
    <citation type="journal article" date="2011" name="Stand. Genomic Sci.">
        <title>Complete genome sequence of Mahella australiensis type strain (50-1 BON).</title>
        <authorList>
            <person name="Sikorski J."/>
            <person name="Teshima H."/>
            <person name="Nolan M."/>
            <person name="Lucas S."/>
            <person name="Hammon N."/>
            <person name="Deshpande S."/>
            <person name="Cheng J.F."/>
            <person name="Pitluck S."/>
            <person name="Liolios K."/>
            <person name="Pagani I."/>
            <person name="Ivanova N."/>
            <person name="Huntemann M."/>
            <person name="Mavromatis K."/>
            <person name="Ovchinikova G."/>
            <person name="Pati A."/>
            <person name="Tapia R."/>
            <person name="Han C."/>
            <person name="Goodwin L."/>
            <person name="Chen A."/>
            <person name="Palaniappan K."/>
            <person name="Land M."/>
            <person name="Hauser L."/>
            <person name="Ngatchou-Djao O.D."/>
            <person name="Rohde M."/>
            <person name="Pukall R."/>
            <person name="Spring S."/>
            <person name="Abt B."/>
            <person name="Goker M."/>
            <person name="Detter J.C."/>
            <person name="Woyke T."/>
            <person name="Bristow J."/>
            <person name="Markowitz V."/>
            <person name="Hugenholtz P."/>
            <person name="Eisen J.A."/>
            <person name="Kyrpides N.C."/>
            <person name="Klenk H.P."/>
            <person name="Lapidus A."/>
        </authorList>
    </citation>
    <scope>NUCLEOTIDE SEQUENCE [LARGE SCALE GENOMIC DNA]</scope>
    <source>
        <strain evidence="3">DSM 15567 / CIP 107919 / 50-1 BON</strain>
    </source>
</reference>
<feature type="transmembrane region" description="Helical" evidence="1">
    <location>
        <begin position="103"/>
        <end position="126"/>
    </location>
</feature>
<feature type="transmembrane region" description="Helical" evidence="1">
    <location>
        <begin position="175"/>
        <end position="202"/>
    </location>
</feature>
<evidence type="ECO:0000313" key="2">
    <source>
        <dbReference type="EMBL" id="AEE95976.1"/>
    </source>
</evidence>
<feature type="transmembrane region" description="Helical" evidence="1">
    <location>
        <begin position="365"/>
        <end position="390"/>
    </location>
</feature>
<dbReference type="EMBL" id="CP002360">
    <property type="protein sequence ID" value="AEE95976.1"/>
    <property type="molecule type" value="Genomic_DNA"/>
</dbReference>
<feature type="transmembrane region" description="Helical" evidence="1">
    <location>
        <begin position="251"/>
        <end position="270"/>
    </location>
</feature>
<reference evidence="3" key="1">
    <citation type="submission" date="2010-11" db="EMBL/GenBank/DDBJ databases">
        <title>The complete genome of Mahella australiensis DSM 15567.</title>
        <authorList>
            <consortium name="US DOE Joint Genome Institute (JGI-PGF)"/>
            <person name="Lucas S."/>
            <person name="Copeland A."/>
            <person name="Lapidus A."/>
            <person name="Bruce D."/>
            <person name="Goodwin L."/>
            <person name="Pitluck S."/>
            <person name="Kyrpides N."/>
            <person name="Mavromatis K."/>
            <person name="Pagani I."/>
            <person name="Ivanova N."/>
            <person name="Teshima H."/>
            <person name="Brettin T."/>
            <person name="Detter J.C."/>
            <person name="Han C."/>
            <person name="Tapia R."/>
            <person name="Land M."/>
            <person name="Hauser L."/>
            <person name="Markowitz V."/>
            <person name="Cheng J.-F."/>
            <person name="Hugenholtz P."/>
            <person name="Woyke T."/>
            <person name="Wu D."/>
            <person name="Spring S."/>
            <person name="Pukall R."/>
            <person name="Steenblock K."/>
            <person name="Schneider S."/>
            <person name="Klenk H.-P."/>
            <person name="Eisen J.A."/>
        </authorList>
    </citation>
    <scope>NUCLEOTIDE SEQUENCE [LARGE SCALE GENOMIC DNA]</scope>
    <source>
        <strain evidence="3">DSM 15567 / CIP 107919 / 50-1 BON</strain>
    </source>
</reference>
<feature type="transmembrane region" description="Helical" evidence="1">
    <location>
        <begin position="214"/>
        <end position="231"/>
    </location>
</feature>
<gene>
    <name evidence="2" type="ordered locus">Mahau_0777</name>
</gene>
<feature type="transmembrane region" description="Helical" evidence="1">
    <location>
        <begin position="138"/>
        <end position="155"/>
    </location>
</feature>
<name>F4A173_MAHA5</name>
<proteinExistence type="predicted"/>
<organism evidence="2 3">
    <name type="scientific">Mahella australiensis (strain DSM 15567 / CIP 107919 / 50-1 BON)</name>
    <dbReference type="NCBI Taxonomy" id="697281"/>
    <lineage>
        <taxon>Bacteria</taxon>
        <taxon>Bacillati</taxon>
        <taxon>Bacillota</taxon>
        <taxon>Clostridia</taxon>
        <taxon>Thermoanaerobacterales</taxon>
        <taxon>Thermoanaerobacterales Family IV. Incertae Sedis</taxon>
        <taxon>Mahella</taxon>
    </lineage>
</organism>
<dbReference type="AlphaFoldDB" id="F4A173"/>
<keyword evidence="3" id="KW-1185">Reference proteome</keyword>
<feature type="transmembrane region" description="Helical" evidence="1">
    <location>
        <begin position="316"/>
        <end position="344"/>
    </location>
</feature>
<dbReference type="InterPro" id="IPR014194">
    <property type="entry name" value="Spore_III_AE"/>
</dbReference>
<dbReference type="KEGG" id="mas:Mahau_0777"/>
<dbReference type="STRING" id="697281.Mahau_0777"/>
<accession>F4A173</accession>
<keyword evidence="1" id="KW-0812">Transmembrane</keyword>
<keyword evidence="1" id="KW-1133">Transmembrane helix</keyword>
<dbReference type="eggNOG" id="ENOG502Z7PW">
    <property type="taxonomic scope" value="Bacteria"/>
</dbReference>
<keyword evidence="1" id="KW-0472">Membrane</keyword>
<dbReference type="Pfam" id="PF09546">
    <property type="entry name" value="Spore_III_AE"/>
    <property type="match status" value="1"/>
</dbReference>
<dbReference type="HOGENOM" id="CLU_046838_1_1_9"/>